<accession>A0ABS4FC50</accession>
<organism evidence="2 3">
    <name type="scientific">Paenibacillus lactis</name>
    <dbReference type="NCBI Taxonomy" id="228574"/>
    <lineage>
        <taxon>Bacteria</taxon>
        <taxon>Bacillati</taxon>
        <taxon>Bacillota</taxon>
        <taxon>Bacilli</taxon>
        <taxon>Bacillales</taxon>
        <taxon>Paenibacillaceae</taxon>
        <taxon>Paenibacillus</taxon>
    </lineage>
</organism>
<dbReference type="InterPro" id="IPR011008">
    <property type="entry name" value="Dimeric_a/b-barrel"/>
</dbReference>
<dbReference type="PANTHER" id="PTHR33336:SF3">
    <property type="entry name" value="ABM DOMAIN-CONTAINING PROTEIN"/>
    <property type="match status" value="1"/>
</dbReference>
<dbReference type="PANTHER" id="PTHR33336">
    <property type="entry name" value="QUINOL MONOOXYGENASE YGIN-RELATED"/>
    <property type="match status" value="1"/>
</dbReference>
<sequence length="100" mass="11269">MDMIIIHAKMKVNRELEAEFLESVQDLIKSSRAEAGNVSYKLLKDTEEDDTYVMVEQWKDQEAVGAHNASSHFQAFVAQAPKYLAAPLDVQAFSGQPIRK</sequence>
<protein>
    <submittedName>
        <fullName evidence="2">Quinol monooxygenase YgiN</fullName>
    </submittedName>
</protein>
<dbReference type="PROSITE" id="PS51725">
    <property type="entry name" value="ABM"/>
    <property type="match status" value="1"/>
</dbReference>
<gene>
    <name evidence="2" type="ORF">J2Z18_002931</name>
</gene>
<dbReference type="EMBL" id="JAGGKI010000006">
    <property type="protein sequence ID" value="MBP1893828.1"/>
    <property type="molecule type" value="Genomic_DNA"/>
</dbReference>
<evidence type="ECO:0000259" key="1">
    <source>
        <dbReference type="PROSITE" id="PS51725"/>
    </source>
</evidence>
<keyword evidence="2" id="KW-0560">Oxidoreductase</keyword>
<comment type="caution">
    <text evidence="2">The sequence shown here is derived from an EMBL/GenBank/DDBJ whole genome shotgun (WGS) entry which is preliminary data.</text>
</comment>
<name>A0ABS4FC50_9BACL</name>
<feature type="domain" description="ABM" evidence="1">
    <location>
        <begin position="4"/>
        <end position="93"/>
    </location>
</feature>
<dbReference type="GO" id="GO:0004497">
    <property type="term" value="F:monooxygenase activity"/>
    <property type="evidence" value="ECO:0007669"/>
    <property type="project" value="UniProtKB-KW"/>
</dbReference>
<evidence type="ECO:0000313" key="2">
    <source>
        <dbReference type="EMBL" id="MBP1893828.1"/>
    </source>
</evidence>
<dbReference type="Gene3D" id="3.30.70.100">
    <property type="match status" value="1"/>
</dbReference>
<dbReference type="SUPFAM" id="SSF54909">
    <property type="entry name" value="Dimeric alpha+beta barrel"/>
    <property type="match status" value="1"/>
</dbReference>
<reference evidence="2 3" key="1">
    <citation type="submission" date="2021-03" db="EMBL/GenBank/DDBJ databases">
        <title>Genomic Encyclopedia of Type Strains, Phase IV (KMG-IV): sequencing the most valuable type-strain genomes for metagenomic binning, comparative biology and taxonomic classification.</title>
        <authorList>
            <person name="Goeker M."/>
        </authorList>
    </citation>
    <scope>NUCLEOTIDE SEQUENCE [LARGE SCALE GENOMIC DNA]</scope>
    <source>
        <strain evidence="2 3">DSM 15596</strain>
    </source>
</reference>
<dbReference type="Pfam" id="PF03992">
    <property type="entry name" value="ABM"/>
    <property type="match status" value="1"/>
</dbReference>
<dbReference type="Proteomes" id="UP000706926">
    <property type="component" value="Unassembled WGS sequence"/>
</dbReference>
<dbReference type="InterPro" id="IPR007138">
    <property type="entry name" value="ABM_dom"/>
</dbReference>
<dbReference type="InterPro" id="IPR050744">
    <property type="entry name" value="AI-2_Isomerase_LsrG"/>
</dbReference>
<keyword evidence="2" id="KW-0503">Monooxygenase</keyword>
<evidence type="ECO:0000313" key="3">
    <source>
        <dbReference type="Proteomes" id="UP000706926"/>
    </source>
</evidence>
<proteinExistence type="predicted"/>
<keyword evidence="3" id="KW-1185">Reference proteome</keyword>